<evidence type="ECO:0000313" key="1">
    <source>
        <dbReference type="EMBL" id="GAF74118.1"/>
    </source>
</evidence>
<comment type="caution">
    <text evidence="1">The sequence shown here is derived from an EMBL/GenBank/DDBJ whole genome shotgun (WGS) entry which is preliminary data.</text>
</comment>
<dbReference type="AlphaFoldDB" id="X0RZB5"/>
<sequence length="77" mass="8831">MIEELGQEGREIFDESAGVRCELSEKSPAAEEDRKIRDHSAAVVNKAKFYFEPEVQVEENKKDKGSHLRDELFDATF</sequence>
<protein>
    <submittedName>
        <fullName evidence="1">Uncharacterized protein</fullName>
    </submittedName>
</protein>
<gene>
    <name evidence="1" type="ORF">S01H1_00635</name>
</gene>
<proteinExistence type="predicted"/>
<accession>X0RZB5</accession>
<dbReference type="EMBL" id="BARS01000233">
    <property type="protein sequence ID" value="GAF74118.1"/>
    <property type="molecule type" value="Genomic_DNA"/>
</dbReference>
<name>X0RZB5_9ZZZZ</name>
<reference evidence="1" key="1">
    <citation type="journal article" date="2014" name="Front. Microbiol.">
        <title>High frequency of phylogenetically diverse reductive dehalogenase-homologous genes in deep subseafloor sedimentary metagenomes.</title>
        <authorList>
            <person name="Kawai M."/>
            <person name="Futagami T."/>
            <person name="Toyoda A."/>
            <person name="Takaki Y."/>
            <person name="Nishi S."/>
            <person name="Hori S."/>
            <person name="Arai W."/>
            <person name="Tsubouchi T."/>
            <person name="Morono Y."/>
            <person name="Uchiyama I."/>
            <person name="Ito T."/>
            <person name="Fujiyama A."/>
            <person name="Inagaki F."/>
            <person name="Takami H."/>
        </authorList>
    </citation>
    <scope>NUCLEOTIDE SEQUENCE</scope>
    <source>
        <strain evidence="1">Expedition CK06-06</strain>
    </source>
</reference>
<organism evidence="1">
    <name type="scientific">marine sediment metagenome</name>
    <dbReference type="NCBI Taxonomy" id="412755"/>
    <lineage>
        <taxon>unclassified sequences</taxon>
        <taxon>metagenomes</taxon>
        <taxon>ecological metagenomes</taxon>
    </lineage>
</organism>